<organism evidence="1 2">
    <name type="scientific">Persea americana</name>
    <name type="common">Avocado</name>
    <dbReference type="NCBI Taxonomy" id="3435"/>
    <lineage>
        <taxon>Eukaryota</taxon>
        <taxon>Viridiplantae</taxon>
        <taxon>Streptophyta</taxon>
        <taxon>Embryophyta</taxon>
        <taxon>Tracheophyta</taxon>
        <taxon>Spermatophyta</taxon>
        <taxon>Magnoliopsida</taxon>
        <taxon>Magnoliidae</taxon>
        <taxon>Laurales</taxon>
        <taxon>Lauraceae</taxon>
        <taxon>Persea</taxon>
    </lineage>
</organism>
<sequence length="163" mass="18604">MNGILLNHRGVKFDDGVTDKRLKTNGSPSHNFRKNAYHVSSEFSPISTAGINIVGEDVVKDPVDRKKRKECKVMFSRIPCGVKTTKIMGGFSSLFFSQRIRDNSDTIWRDRSTYYRPNPLRGNDFISIYKGDGERAGVFSNFSTRDGDIHVSNNRWKRIIPLM</sequence>
<reference evidence="1 2" key="1">
    <citation type="journal article" date="2022" name="Hortic Res">
        <title>A haplotype resolved chromosomal level avocado genome allows analysis of novel avocado genes.</title>
        <authorList>
            <person name="Nath O."/>
            <person name="Fletcher S.J."/>
            <person name="Hayward A."/>
            <person name="Shaw L.M."/>
            <person name="Masouleh A.K."/>
            <person name="Furtado A."/>
            <person name="Henry R.J."/>
            <person name="Mitter N."/>
        </authorList>
    </citation>
    <scope>NUCLEOTIDE SEQUENCE [LARGE SCALE GENOMIC DNA]</scope>
    <source>
        <strain evidence="2">cv. Hass</strain>
    </source>
</reference>
<name>A0ACC2KA64_PERAE</name>
<proteinExistence type="predicted"/>
<keyword evidence="2" id="KW-1185">Reference proteome</keyword>
<protein>
    <submittedName>
        <fullName evidence="1">Uncharacterized protein</fullName>
    </submittedName>
</protein>
<dbReference type="Proteomes" id="UP001234297">
    <property type="component" value="Chromosome 4"/>
</dbReference>
<evidence type="ECO:0000313" key="1">
    <source>
        <dbReference type="EMBL" id="KAJ8617966.1"/>
    </source>
</evidence>
<dbReference type="EMBL" id="CM056812">
    <property type="protein sequence ID" value="KAJ8617966.1"/>
    <property type="molecule type" value="Genomic_DNA"/>
</dbReference>
<accession>A0ACC2KA64</accession>
<comment type="caution">
    <text evidence="1">The sequence shown here is derived from an EMBL/GenBank/DDBJ whole genome shotgun (WGS) entry which is preliminary data.</text>
</comment>
<evidence type="ECO:0000313" key="2">
    <source>
        <dbReference type="Proteomes" id="UP001234297"/>
    </source>
</evidence>
<gene>
    <name evidence="1" type="ORF">MRB53_014152</name>
</gene>